<dbReference type="Gramene" id="rna5139">
    <property type="protein sequence ID" value="RHN81139.1"/>
    <property type="gene ID" value="gene5139"/>
</dbReference>
<organism evidence="2 5">
    <name type="scientific">Medicago truncatula</name>
    <name type="common">Barrel medic</name>
    <name type="synonym">Medicago tribuloides</name>
    <dbReference type="NCBI Taxonomy" id="3880"/>
    <lineage>
        <taxon>Eukaryota</taxon>
        <taxon>Viridiplantae</taxon>
        <taxon>Streptophyta</taxon>
        <taxon>Embryophyta</taxon>
        <taxon>Tracheophyta</taxon>
        <taxon>Spermatophyta</taxon>
        <taxon>Magnoliopsida</taxon>
        <taxon>eudicotyledons</taxon>
        <taxon>Gunneridae</taxon>
        <taxon>Pentapetalae</taxon>
        <taxon>rosids</taxon>
        <taxon>fabids</taxon>
        <taxon>Fabales</taxon>
        <taxon>Fabaceae</taxon>
        <taxon>Papilionoideae</taxon>
        <taxon>50 kb inversion clade</taxon>
        <taxon>NPAAA clade</taxon>
        <taxon>Hologalegina</taxon>
        <taxon>IRL clade</taxon>
        <taxon>Trifolieae</taxon>
        <taxon>Medicago</taxon>
    </lineage>
</organism>
<dbReference type="AlphaFoldDB" id="A0A072VYS3"/>
<dbReference type="HOGENOM" id="CLU_197069_0_0_1"/>
<evidence type="ECO:0000313" key="3">
    <source>
        <dbReference type="EMBL" id="RHN81139.1"/>
    </source>
</evidence>
<dbReference type="Proteomes" id="UP000265566">
    <property type="component" value="Chromosome 1"/>
</dbReference>
<dbReference type="EMBL" id="PSQE01000001">
    <property type="protein sequence ID" value="RHN81139.1"/>
    <property type="molecule type" value="Genomic_DNA"/>
</dbReference>
<reference evidence="2 5" key="1">
    <citation type="journal article" date="2011" name="Nature">
        <title>The Medicago genome provides insight into the evolution of rhizobial symbioses.</title>
        <authorList>
            <person name="Young N.D."/>
            <person name="Debelle F."/>
            <person name="Oldroyd G.E."/>
            <person name="Geurts R."/>
            <person name="Cannon S.B."/>
            <person name="Udvardi M.K."/>
            <person name="Benedito V.A."/>
            <person name="Mayer K.F."/>
            <person name="Gouzy J."/>
            <person name="Schoof H."/>
            <person name="Van de Peer Y."/>
            <person name="Proost S."/>
            <person name="Cook D.R."/>
            <person name="Meyers B.C."/>
            <person name="Spannagl M."/>
            <person name="Cheung F."/>
            <person name="De Mita S."/>
            <person name="Krishnakumar V."/>
            <person name="Gundlach H."/>
            <person name="Zhou S."/>
            <person name="Mudge J."/>
            <person name="Bharti A.K."/>
            <person name="Murray J.D."/>
            <person name="Naoumkina M.A."/>
            <person name="Rosen B."/>
            <person name="Silverstein K.A."/>
            <person name="Tang H."/>
            <person name="Rombauts S."/>
            <person name="Zhao P.X."/>
            <person name="Zhou P."/>
            <person name="Barbe V."/>
            <person name="Bardou P."/>
            <person name="Bechner M."/>
            <person name="Bellec A."/>
            <person name="Berger A."/>
            <person name="Berges H."/>
            <person name="Bidwell S."/>
            <person name="Bisseling T."/>
            <person name="Choisne N."/>
            <person name="Couloux A."/>
            <person name="Denny R."/>
            <person name="Deshpande S."/>
            <person name="Dai X."/>
            <person name="Doyle J.J."/>
            <person name="Dudez A.M."/>
            <person name="Farmer A.D."/>
            <person name="Fouteau S."/>
            <person name="Franken C."/>
            <person name="Gibelin C."/>
            <person name="Gish J."/>
            <person name="Goldstein S."/>
            <person name="Gonzalez A.J."/>
            <person name="Green P.J."/>
            <person name="Hallab A."/>
            <person name="Hartog M."/>
            <person name="Hua A."/>
            <person name="Humphray S.J."/>
            <person name="Jeong D.H."/>
            <person name="Jing Y."/>
            <person name="Jocker A."/>
            <person name="Kenton S.M."/>
            <person name="Kim D.J."/>
            <person name="Klee K."/>
            <person name="Lai H."/>
            <person name="Lang C."/>
            <person name="Lin S."/>
            <person name="Macmil S.L."/>
            <person name="Magdelenat G."/>
            <person name="Matthews L."/>
            <person name="McCorrison J."/>
            <person name="Monaghan E.L."/>
            <person name="Mun J.H."/>
            <person name="Najar F.Z."/>
            <person name="Nicholson C."/>
            <person name="Noirot C."/>
            <person name="O'Bleness M."/>
            <person name="Paule C.R."/>
            <person name="Poulain J."/>
            <person name="Prion F."/>
            <person name="Qin B."/>
            <person name="Qu C."/>
            <person name="Retzel E.F."/>
            <person name="Riddle C."/>
            <person name="Sallet E."/>
            <person name="Samain S."/>
            <person name="Samson N."/>
            <person name="Sanders I."/>
            <person name="Saurat O."/>
            <person name="Scarpelli C."/>
            <person name="Schiex T."/>
            <person name="Segurens B."/>
            <person name="Severin A.J."/>
            <person name="Sherrier D.J."/>
            <person name="Shi R."/>
            <person name="Sims S."/>
            <person name="Singer S.R."/>
            <person name="Sinharoy S."/>
            <person name="Sterck L."/>
            <person name="Viollet A."/>
            <person name="Wang B.B."/>
            <person name="Wang K."/>
            <person name="Wang M."/>
            <person name="Wang X."/>
            <person name="Warfsmann J."/>
            <person name="Weissenbach J."/>
            <person name="White D.D."/>
            <person name="White J.D."/>
            <person name="Wiley G.B."/>
            <person name="Wincker P."/>
            <person name="Xing Y."/>
            <person name="Yang L."/>
            <person name="Yao Z."/>
            <person name="Ying F."/>
            <person name="Zhai J."/>
            <person name="Zhou L."/>
            <person name="Zuber A."/>
            <person name="Denarie J."/>
            <person name="Dixon R.A."/>
            <person name="May G.D."/>
            <person name="Schwartz D.C."/>
            <person name="Rogers J."/>
            <person name="Quetier F."/>
            <person name="Town C.D."/>
            <person name="Roe B.A."/>
        </authorList>
    </citation>
    <scope>NUCLEOTIDE SEQUENCE [LARGE SCALE GENOMIC DNA]</scope>
    <source>
        <strain evidence="2">A17</strain>
        <strain evidence="4 5">cv. Jemalong A17</strain>
    </source>
</reference>
<proteinExistence type="predicted"/>
<reference evidence="4" key="3">
    <citation type="submission" date="2015-04" db="UniProtKB">
        <authorList>
            <consortium name="EnsemblPlants"/>
        </authorList>
    </citation>
    <scope>IDENTIFICATION</scope>
    <source>
        <strain evidence="4">cv. Jemalong A17</strain>
    </source>
</reference>
<evidence type="ECO:0000313" key="4">
    <source>
        <dbReference type="EnsemblPlants" id="KEH43225"/>
    </source>
</evidence>
<evidence type="ECO:0000313" key="6">
    <source>
        <dbReference type="Proteomes" id="UP000265566"/>
    </source>
</evidence>
<gene>
    <name evidence="2" type="ordered locus">MTR_1g088795</name>
    <name evidence="3" type="ORF">MtrunA17_Chr1g0195791</name>
</gene>
<feature type="region of interest" description="Disordered" evidence="1">
    <location>
        <begin position="1"/>
        <end position="22"/>
    </location>
</feature>
<evidence type="ECO:0000313" key="5">
    <source>
        <dbReference type="Proteomes" id="UP000002051"/>
    </source>
</evidence>
<reference evidence="3" key="5">
    <citation type="journal article" date="2018" name="Nat. Plants">
        <title>Whole-genome landscape of Medicago truncatula symbiotic genes.</title>
        <authorList>
            <person name="Pecrix Y."/>
            <person name="Gamas P."/>
            <person name="Carrere S."/>
        </authorList>
    </citation>
    <scope>NUCLEOTIDE SEQUENCE</scope>
    <source>
        <tissue evidence="3">Leaves</tissue>
    </source>
</reference>
<reference evidence="6" key="4">
    <citation type="journal article" date="2018" name="Nat. Plants">
        <title>Whole-genome landscape of Medicago truncatula symbiotic genes.</title>
        <authorList>
            <person name="Pecrix Y."/>
            <person name="Staton S.E."/>
            <person name="Sallet E."/>
            <person name="Lelandais-Briere C."/>
            <person name="Moreau S."/>
            <person name="Carrere S."/>
            <person name="Blein T."/>
            <person name="Jardinaud M.F."/>
            <person name="Latrasse D."/>
            <person name="Zouine M."/>
            <person name="Zahm M."/>
            <person name="Kreplak J."/>
            <person name="Mayjonade B."/>
            <person name="Satge C."/>
            <person name="Perez M."/>
            <person name="Cauet S."/>
            <person name="Marande W."/>
            <person name="Chantry-Darmon C."/>
            <person name="Lopez-Roques C."/>
            <person name="Bouchez O."/>
            <person name="Berard A."/>
            <person name="Debelle F."/>
            <person name="Munos S."/>
            <person name="Bendahmane A."/>
            <person name="Berges H."/>
            <person name="Niebel A."/>
            <person name="Buitink J."/>
            <person name="Frugier F."/>
            <person name="Benhamed M."/>
            <person name="Crespi M."/>
            <person name="Gouzy J."/>
            <person name="Gamas P."/>
        </authorList>
    </citation>
    <scope>NUCLEOTIDE SEQUENCE [LARGE SCALE GENOMIC DNA]</scope>
    <source>
        <strain evidence="6">cv. Jemalong A17</strain>
    </source>
</reference>
<accession>A0A072VYS3</accession>
<dbReference type="EnsemblPlants" id="KEH43225">
    <property type="protein sequence ID" value="KEH43225"/>
    <property type="gene ID" value="MTR_1g088795"/>
</dbReference>
<reference evidence="2 5" key="2">
    <citation type="journal article" date="2014" name="BMC Genomics">
        <title>An improved genome release (version Mt4.0) for the model legume Medicago truncatula.</title>
        <authorList>
            <person name="Tang H."/>
            <person name="Krishnakumar V."/>
            <person name="Bidwell S."/>
            <person name="Rosen B."/>
            <person name="Chan A."/>
            <person name="Zhou S."/>
            <person name="Gentzbittel L."/>
            <person name="Childs K.L."/>
            <person name="Yandell M."/>
            <person name="Gundlach H."/>
            <person name="Mayer K.F."/>
            <person name="Schwartz D.C."/>
            <person name="Town C.D."/>
        </authorList>
    </citation>
    <scope>GENOME REANNOTATION</scope>
    <source>
        <strain evidence="2">A17</strain>
        <strain evidence="4 5">cv. Jemalong A17</strain>
    </source>
</reference>
<evidence type="ECO:0000313" key="2">
    <source>
        <dbReference type="EMBL" id="KEH43225.1"/>
    </source>
</evidence>
<dbReference type="Proteomes" id="UP000002051">
    <property type="component" value="Unassembled WGS sequence"/>
</dbReference>
<evidence type="ECO:0000256" key="1">
    <source>
        <dbReference type="SAM" id="MobiDB-lite"/>
    </source>
</evidence>
<protein>
    <submittedName>
        <fullName evidence="2 4">Uncharacterized protein</fullName>
    </submittedName>
</protein>
<name>A0A072VYS3_MEDTR</name>
<dbReference type="EMBL" id="CM001217">
    <property type="protein sequence ID" value="KEH43225.1"/>
    <property type="molecule type" value="Genomic_DNA"/>
</dbReference>
<keyword evidence="5" id="KW-1185">Reference proteome</keyword>
<sequence>MKPHIHVSGESSPGNEFRKPVGEKLHRVDEADTMTINCEASKQGRVQAYQPFERRKWSHRAEDPIRTLMFLGSWNHT</sequence>